<organism evidence="1 2">
    <name type="scientific">Aquicella siphonis</name>
    <dbReference type="NCBI Taxonomy" id="254247"/>
    <lineage>
        <taxon>Bacteria</taxon>
        <taxon>Pseudomonadati</taxon>
        <taxon>Pseudomonadota</taxon>
        <taxon>Gammaproteobacteria</taxon>
        <taxon>Legionellales</taxon>
        <taxon>Coxiellaceae</taxon>
        <taxon>Aquicella</taxon>
    </lineage>
</organism>
<gene>
    <name evidence="1" type="ORF">AQUSIP_17020</name>
</gene>
<proteinExistence type="predicted"/>
<dbReference type="EMBL" id="LR699119">
    <property type="protein sequence ID" value="VVC76390.1"/>
    <property type="molecule type" value="Genomic_DNA"/>
</dbReference>
<accession>A0A5E4PH87</accession>
<dbReference type="AlphaFoldDB" id="A0A5E4PH87"/>
<reference evidence="1 2" key="1">
    <citation type="submission" date="2019-08" db="EMBL/GenBank/DDBJ databases">
        <authorList>
            <person name="Guy L."/>
        </authorList>
    </citation>
    <scope>NUCLEOTIDE SEQUENCE [LARGE SCALE GENOMIC DNA]</scope>
    <source>
        <strain evidence="1 2">SGT-108</strain>
    </source>
</reference>
<protein>
    <submittedName>
        <fullName evidence="1">Uncharacterized protein</fullName>
    </submittedName>
</protein>
<name>A0A5E4PH87_9COXI</name>
<sequence>MSAMSPDNLKMKILMILDLYRRDYVLFKPRFYSLADKYIRQLTTAQEVNESSGIMLLNTLMGLYKKLIIRKSERLATQIGCELADYFQIARPFYLEYRESKIWTQRYIAGMGPFECRVYPHDSPSAGYRIDRDPVYSAYVRLKNQAELSKVHPGATQQDAPVSLSAQDFKIS</sequence>
<dbReference type="Proteomes" id="UP000324194">
    <property type="component" value="Chromosome 1"/>
</dbReference>
<dbReference type="RefSeq" id="WP_172622789.1">
    <property type="nucleotide sequence ID" value="NZ_LR699119.1"/>
</dbReference>
<evidence type="ECO:0000313" key="2">
    <source>
        <dbReference type="Proteomes" id="UP000324194"/>
    </source>
</evidence>
<keyword evidence="2" id="KW-1185">Reference proteome</keyword>
<dbReference type="KEGG" id="asip:AQUSIP_17020"/>
<evidence type="ECO:0000313" key="1">
    <source>
        <dbReference type="EMBL" id="VVC76390.1"/>
    </source>
</evidence>